<dbReference type="VEuPathDB" id="FungiDB:VP01_3211g1"/>
<protein>
    <submittedName>
        <fullName evidence="1">Uncharacterized protein</fullName>
    </submittedName>
</protein>
<dbReference type="AlphaFoldDB" id="A0A0L6UYF5"/>
<organism evidence="1 2">
    <name type="scientific">Puccinia sorghi</name>
    <dbReference type="NCBI Taxonomy" id="27349"/>
    <lineage>
        <taxon>Eukaryota</taxon>
        <taxon>Fungi</taxon>
        <taxon>Dikarya</taxon>
        <taxon>Basidiomycota</taxon>
        <taxon>Pucciniomycotina</taxon>
        <taxon>Pucciniomycetes</taxon>
        <taxon>Pucciniales</taxon>
        <taxon>Pucciniaceae</taxon>
        <taxon>Puccinia</taxon>
    </lineage>
</organism>
<reference evidence="1 2" key="1">
    <citation type="submission" date="2015-08" db="EMBL/GenBank/DDBJ databases">
        <title>Next Generation Sequencing and Analysis of the Genome of Puccinia sorghi L Schw, the Causal Agent of Maize Common Rust.</title>
        <authorList>
            <person name="Rochi L."/>
            <person name="Burguener G."/>
            <person name="Darino M."/>
            <person name="Turjanski A."/>
            <person name="Kreff E."/>
            <person name="Dieguez M.J."/>
            <person name="Sacco F."/>
        </authorList>
    </citation>
    <scope>NUCLEOTIDE SEQUENCE [LARGE SCALE GENOMIC DNA]</scope>
    <source>
        <strain evidence="1 2">RO10H11247</strain>
    </source>
</reference>
<feature type="non-terminal residue" evidence="1">
    <location>
        <position position="237"/>
    </location>
</feature>
<evidence type="ECO:0000313" key="2">
    <source>
        <dbReference type="Proteomes" id="UP000037035"/>
    </source>
</evidence>
<dbReference type="OrthoDB" id="2246127at2759"/>
<proteinExistence type="predicted"/>
<comment type="caution">
    <text evidence="1">The sequence shown here is derived from an EMBL/GenBank/DDBJ whole genome shotgun (WGS) entry which is preliminary data.</text>
</comment>
<accession>A0A0L6UYF5</accession>
<name>A0A0L6UYF5_9BASI</name>
<evidence type="ECO:0000313" key="1">
    <source>
        <dbReference type="EMBL" id="KNZ53529.1"/>
    </source>
</evidence>
<gene>
    <name evidence="1" type="ORF">VP01_3211g1</name>
</gene>
<dbReference type="STRING" id="27349.A0A0L6UYF5"/>
<keyword evidence="2" id="KW-1185">Reference proteome</keyword>
<dbReference type="EMBL" id="LAVV01008182">
    <property type="protein sequence ID" value="KNZ53529.1"/>
    <property type="molecule type" value="Genomic_DNA"/>
</dbReference>
<dbReference type="Proteomes" id="UP000037035">
    <property type="component" value="Unassembled WGS sequence"/>
</dbReference>
<sequence length="237" mass="26446">MLMILQGIYPNNGTSTFPTSSPSLAWTQSAGSSYDCCTLLSWGLSHACRNKKNTPNPGVSLNPCRICSLNVSTLANKPSETYVMQCVGLNSLGERVGSNLRKLSEKISQTHELWEIATNQSKNAYTSASKKYGIQDNINDVFINQWKTRNNEKINKINILIENGKVNKIFNPFLRLKGAVSYLISILGFFINVKTDMVLNFILGFDGCNDTPVELIASWEIFNKESLDLAELNVIYF</sequence>